<evidence type="ECO:0000256" key="1">
    <source>
        <dbReference type="ARBA" id="ARBA00006484"/>
    </source>
</evidence>
<reference evidence="2 3" key="1">
    <citation type="submission" date="2020-02" db="EMBL/GenBank/DDBJ databases">
        <title>Genome sequence of the type strain CGMCC 1.15528 of Mesorhizobium zhangyense.</title>
        <authorList>
            <person name="Gao J."/>
            <person name="Sun J."/>
        </authorList>
    </citation>
    <scope>NUCLEOTIDE SEQUENCE [LARGE SCALE GENOMIC DNA]</scope>
    <source>
        <strain evidence="2 3">CGMCC 1.15528</strain>
    </source>
</reference>
<dbReference type="RefSeq" id="WP_165119335.1">
    <property type="nucleotide sequence ID" value="NZ_JAAKZG010000007.1"/>
</dbReference>
<dbReference type="Pfam" id="PF13561">
    <property type="entry name" value="adh_short_C2"/>
    <property type="match status" value="1"/>
</dbReference>
<proteinExistence type="inferred from homology"/>
<dbReference type="GO" id="GO:0048038">
    <property type="term" value="F:quinone binding"/>
    <property type="evidence" value="ECO:0007669"/>
    <property type="project" value="TreeGrafter"/>
</dbReference>
<dbReference type="InterPro" id="IPR002347">
    <property type="entry name" value="SDR_fam"/>
</dbReference>
<dbReference type="InterPro" id="IPR036291">
    <property type="entry name" value="NAD(P)-bd_dom_sf"/>
</dbReference>
<evidence type="ECO:0000313" key="2">
    <source>
        <dbReference type="EMBL" id="NGN42972.1"/>
    </source>
</evidence>
<dbReference type="PRINTS" id="PR00080">
    <property type="entry name" value="SDRFAMILY"/>
</dbReference>
<accession>A0A7C9VE13</accession>
<evidence type="ECO:0000313" key="3">
    <source>
        <dbReference type="Proteomes" id="UP000481252"/>
    </source>
</evidence>
<dbReference type="InterPro" id="IPR020904">
    <property type="entry name" value="Sc_DH/Rdtase_CS"/>
</dbReference>
<comment type="caution">
    <text evidence="2">The sequence shown here is derived from an EMBL/GenBank/DDBJ whole genome shotgun (WGS) entry which is preliminary data.</text>
</comment>
<name>A0A7C9VE13_9HYPH</name>
<dbReference type="AlphaFoldDB" id="A0A7C9VE13"/>
<keyword evidence="3" id="KW-1185">Reference proteome</keyword>
<gene>
    <name evidence="2" type="ORF">G6N74_18025</name>
</gene>
<organism evidence="2 3">
    <name type="scientific">Mesorhizobium zhangyense</name>
    <dbReference type="NCBI Taxonomy" id="1776730"/>
    <lineage>
        <taxon>Bacteria</taxon>
        <taxon>Pseudomonadati</taxon>
        <taxon>Pseudomonadota</taxon>
        <taxon>Alphaproteobacteria</taxon>
        <taxon>Hyphomicrobiales</taxon>
        <taxon>Phyllobacteriaceae</taxon>
        <taxon>Mesorhizobium</taxon>
    </lineage>
</organism>
<dbReference type="GO" id="GO:0016616">
    <property type="term" value="F:oxidoreductase activity, acting on the CH-OH group of donors, NAD or NADP as acceptor"/>
    <property type="evidence" value="ECO:0007669"/>
    <property type="project" value="TreeGrafter"/>
</dbReference>
<dbReference type="PANTHER" id="PTHR42760:SF122">
    <property type="entry name" value="NAD(P)-BINDING PROTEIN"/>
    <property type="match status" value="1"/>
</dbReference>
<comment type="similarity">
    <text evidence="1">Belongs to the short-chain dehydrogenases/reductases (SDR) family.</text>
</comment>
<dbReference type="PRINTS" id="PR00081">
    <property type="entry name" value="GDHRDH"/>
</dbReference>
<dbReference type="Gene3D" id="3.40.50.720">
    <property type="entry name" value="NAD(P)-binding Rossmann-like Domain"/>
    <property type="match status" value="1"/>
</dbReference>
<dbReference type="EMBL" id="JAAKZG010000007">
    <property type="protein sequence ID" value="NGN42972.1"/>
    <property type="molecule type" value="Genomic_DNA"/>
</dbReference>
<dbReference type="Proteomes" id="UP000481252">
    <property type="component" value="Unassembled WGS sequence"/>
</dbReference>
<dbReference type="FunFam" id="3.40.50.720:FF:000084">
    <property type="entry name" value="Short-chain dehydrogenase reductase"/>
    <property type="match status" value="1"/>
</dbReference>
<dbReference type="PROSITE" id="PS00061">
    <property type="entry name" value="ADH_SHORT"/>
    <property type="match status" value="1"/>
</dbReference>
<dbReference type="SUPFAM" id="SSF51735">
    <property type="entry name" value="NAD(P)-binding Rossmann-fold domains"/>
    <property type="match status" value="1"/>
</dbReference>
<sequence>MNEQTIDLPLIARDERLKGKVAVVTGAGSAGALFGTGADISILFAAKGAKVVLVDIDEERAYNTLRVIEQQGGTAIGAVTDITKADQCAAAIRRATETFGTVDILVNNAAIAPGEQENLESLWDRIMDINLKGAKLMSDAVVPGMKSAGAGSIVHVSSVAGMAAGGGIAYSASKGGMIAMTKAQAFEYGRFGIRVNNVAPGHVAIPMGLNFKGWDGAGSDAIRQKRARASLLGTEGTGWHVAYAVLFLASDEAGYVTGHTLPVDGGTTAVMPIVMAETIVGR</sequence>
<dbReference type="GO" id="GO:0006633">
    <property type="term" value="P:fatty acid biosynthetic process"/>
    <property type="evidence" value="ECO:0007669"/>
    <property type="project" value="TreeGrafter"/>
</dbReference>
<protein>
    <submittedName>
        <fullName evidence="2">SDR family oxidoreductase</fullName>
    </submittedName>
</protein>
<dbReference type="PANTHER" id="PTHR42760">
    <property type="entry name" value="SHORT-CHAIN DEHYDROGENASES/REDUCTASES FAMILY MEMBER"/>
    <property type="match status" value="1"/>
</dbReference>